<accession>A0AA36P7U8</accession>
<organism evidence="1 2">
    <name type="scientific">Escherichia coli O25b:H4-ST131</name>
    <dbReference type="NCBI Taxonomy" id="941322"/>
    <lineage>
        <taxon>Bacteria</taxon>
        <taxon>Pseudomonadati</taxon>
        <taxon>Pseudomonadota</taxon>
        <taxon>Gammaproteobacteria</taxon>
        <taxon>Enterobacterales</taxon>
        <taxon>Enterobacteriaceae</taxon>
        <taxon>Escherichia</taxon>
    </lineage>
</organism>
<protein>
    <submittedName>
        <fullName evidence="1">Uncharacterized protein</fullName>
    </submittedName>
</protein>
<gene>
    <name evidence="1" type="ORF">EC958_4094</name>
</gene>
<evidence type="ECO:0000313" key="2">
    <source>
        <dbReference type="Proteomes" id="UP000032727"/>
    </source>
</evidence>
<dbReference type="AlphaFoldDB" id="A0AA36P7U8"/>
<dbReference type="EMBL" id="HG941718">
    <property type="protein sequence ID" value="CDN84446.1"/>
    <property type="molecule type" value="Genomic_DNA"/>
</dbReference>
<dbReference type="RefSeq" id="WP_001296545.1">
    <property type="nucleotide sequence ID" value="NZ_HG941718.1"/>
</dbReference>
<reference evidence="1 2" key="1">
    <citation type="journal article" date="2014" name="PLoS ONE">
        <title>The complete genome sequence of Escherichia coli EC958: a high quality reference sequence for the globally disseminated multidrug resistant E. coli O25b:H4-ST131 clone.</title>
        <authorList>
            <person name="Forde B.M."/>
            <person name="Ben Zakour N.L."/>
            <person name="Stanton-Cook M."/>
            <person name="Phan M.D."/>
            <person name="Totsika M."/>
            <person name="Peters K.M."/>
            <person name="Chan K.G."/>
            <person name="Schembri M.A."/>
            <person name="Upton M."/>
            <person name="Beatson S.A."/>
        </authorList>
    </citation>
    <scope>NUCLEOTIDE SEQUENCE [LARGE SCALE GENOMIC DNA]</scope>
    <source>
        <strain evidence="1 2">EC958</strain>
    </source>
</reference>
<proteinExistence type="predicted"/>
<evidence type="ECO:0000313" key="1">
    <source>
        <dbReference type="EMBL" id="CDN84446.1"/>
    </source>
</evidence>
<dbReference type="KEGG" id="ecos:EC958_4094"/>
<dbReference type="Proteomes" id="UP000032727">
    <property type="component" value="Chromosome I"/>
</dbReference>
<sequence length="69" mass="7819">MAVYAPSAQRQLPLSRANDAAWHLTPDEFNWLIAGADWHQVKGHDLAKWVWQNGSELRPGNTQNTLLPQ</sequence>
<name>A0AA36P7U8_ECOLX</name>